<gene>
    <name evidence="1" type="ORF">EP13_13205</name>
</gene>
<dbReference type="EMBL" id="CP008849">
    <property type="protein sequence ID" value="AIF99567.1"/>
    <property type="molecule type" value="Genomic_DNA"/>
</dbReference>
<proteinExistence type="predicted"/>
<sequence length="852" mass="96896">MTQNVFSIQASSFEGFSRTYFKLGTPCPQGKWQVTDRLEALGNNQVMTNSVITVNQLWPDGSIKWLSVEGLCDAEVLSDNRPCVAVSIAKSHRPPINHALPVKEESEHLHIQLKNGDWVNVHGQQLMALTYSSKLHTQFYSLTANETLDTHVSNVVTDYELLDNPLGYQAVRIQQCATLNEGTHIELDVNAQYTLFLDDGTVKGSISITNPAAASHPHGQWDLGDPNSIDIFELGLCIKDFNQASLLINEHTYSLDACDQLSVFQASSGKPRWNSPNHVNRDNKVPLPFCGYRVHKDGHLVDEGRQCVPRVNMQASPHQTRSMLTVKDFWQNFPSSIVATPTSIDMSLLGSRFADPIELQPGEQKTRDISLCHTPVSDAETRLNKEWVAASKAISFLPDTTNEFHDLIQYGIRGDTSFFHKREVIDEFGWRHFGELYADHETALNSDNDIFVSHYNNQYDPIFGMLCQWILTGERAWFTLADALAKHVADIDVYHTDKDKPEYNGGLFWHTDHYVQACTATHRTYSKRQPSHVYEDHAGGGGPGGQHGYTSGLALHYLLTGRPTSKKAALSITHWLTHYYEGDGTMVGALLALKNSGSAGLKCVKTNTYPLDRGTGNYLHALFDRFELLGTQSEIDSAAHVIRHTVSPQDDITSRHLEDVENTWFYTVFLQAVCRFIQIKTQLNTLDSDYDYAVKSLQHYARWMLDNEYAYLDKPEILEFPNQTWSGQDLRKLCVLHFAASLLRESDAKRVMEKIHLLKDTILARLKNHHETSTTRVLCLMMQNAHYEAYKIEPKQARKVTRDEPNESAITHRQPYSVVKYFARHLRHFSFQRERQQFVKRFVQTQKWLGKP</sequence>
<organism evidence="1 2">
    <name type="scientific">Alteromonas australica</name>
    <dbReference type="NCBI Taxonomy" id="589873"/>
    <lineage>
        <taxon>Bacteria</taxon>
        <taxon>Pseudomonadati</taxon>
        <taxon>Pseudomonadota</taxon>
        <taxon>Gammaproteobacteria</taxon>
        <taxon>Alteromonadales</taxon>
        <taxon>Alteromonadaceae</taxon>
        <taxon>Alteromonas/Salinimonas group</taxon>
        <taxon>Alteromonas</taxon>
    </lineage>
</organism>
<dbReference type="eggNOG" id="ENOG502Z842">
    <property type="taxonomic scope" value="Bacteria"/>
</dbReference>
<dbReference type="RefSeq" id="WP_044057647.1">
    <property type="nucleotide sequence ID" value="NZ_CBCSKJ010000002.1"/>
</dbReference>
<name>A0A075P8C2_9ALTE</name>
<evidence type="ECO:0000313" key="2">
    <source>
        <dbReference type="Proteomes" id="UP000056090"/>
    </source>
</evidence>
<dbReference type="KEGG" id="aal:EP13_13205"/>
<dbReference type="AlphaFoldDB" id="A0A075P8C2"/>
<evidence type="ECO:0000313" key="1">
    <source>
        <dbReference type="EMBL" id="AIF99567.1"/>
    </source>
</evidence>
<protein>
    <submittedName>
        <fullName evidence="1">Uncharacterized protein</fullName>
    </submittedName>
</protein>
<dbReference type="Proteomes" id="UP000056090">
    <property type="component" value="Chromosome"/>
</dbReference>
<accession>A0A075P8C2</accession>
<keyword evidence="2" id="KW-1185">Reference proteome</keyword>
<reference evidence="1 2" key="1">
    <citation type="submission" date="2014-06" db="EMBL/GenBank/DDBJ databases">
        <title>Genomes of Alteromonas australica, a world apart.</title>
        <authorList>
            <person name="Gonzaga A."/>
            <person name="Lopez-Perez M."/>
            <person name="Rodriguez-Valera F."/>
        </authorList>
    </citation>
    <scope>NUCLEOTIDE SEQUENCE [LARGE SCALE GENOMIC DNA]</scope>
    <source>
        <strain evidence="1 2">H 17</strain>
    </source>
</reference>
<dbReference type="GeneID" id="78255861"/>